<evidence type="ECO:0008006" key="3">
    <source>
        <dbReference type="Google" id="ProtNLM"/>
    </source>
</evidence>
<dbReference type="KEGG" id="samy:DB32_008638"/>
<dbReference type="AlphaFoldDB" id="A0A0F6SI32"/>
<sequence length="194" mass="21576">MTVAEEPRIASAVVSGVRRTLIDLGQWPRVRARAIARMPKVRSWIDSALDGSWCPVAYHIVILESVAAEYGDDGIAAFGRARLLDNMSGGVLSPILRSWMRSYGGAPGHLLRVSPHVWRAVTRDLGRMVVVEMGERATRFRIEEMPEEARRCVAWHRFLEGYGVALLEAGSYPGAHVEISLGETPRQLEGSVRW</sequence>
<dbReference type="EMBL" id="CP011125">
    <property type="protein sequence ID" value="AKF11489.1"/>
    <property type="molecule type" value="Genomic_DNA"/>
</dbReference>
<evidence type="ECO:0000313" key="1">
    <source>
        <dbReference type="EMBL" id="AKF11489.1"/>
    </source>
</evidence>
<protein>
    <recommendedName>
        <fullName evidence="3">DUF2378 family protein</fullName>
    </recommendedName>
</protein>
<name>A0A0F6SI32_9BACT</name>
<evidence type="ECO:0000313" key="2">
    <source>
        <dbReference type="Proteomes" id="UP000034883"/>
    </source>
</evidence>
<accession>A0A0F6SI32</accession>
<dbReference type="Proteomes" id="UP000034883">
    <property type="component" value="Chromosome"/>
</dbReference>
<organism evidence="1 2">
    <name type="scientific">Sandaracinus amylolyticus</name>
    <dbReference type="NCBI Taxonomy" id="927083"/>
    <lineage>
        <taxon>Bacteria</taxon>
        <taxon>Pseudomonadati</taxon>
        <taxon>Myxococcota</taxon>
        <taxon>Polyangia</taxon>
        <taxon>Polyangiales</taxon>
        <taxon>Sandaracinaceae</taxon>
        <taxon>Sandaracinus</taxon>
    </lineage>
</organism>
<gene>
    <name evidence="1" type="ORF">DB32_008638</name>
</gene>
<reference evidence="1 2" key="1">
    <citation type="submission" date="2015-03" db="EMBL/GenBank/DDBJ databases">
        <title>Genome assembly of Sandaracinus amylolyticus DSM 53668.</title>
        <authorList>
            <person name="Sharma G."/>
            <person name="Subramanian S."/>
        </authorList>
    </citation>
    <scope>NUCLEOTIDE SEQUENCE [LARGE SCALE GENOMIC DNA]</scope>
    <source>
        <strain evidence="1 2">DSM 53668</strain>
    </source>
</reference>
<keyword evidence="2" id="KW-1185">Reference proteome</keyword>
<proteinExistence type="predicted"/>